<proteinExistence type="predicted"/>
<feature type="compositionally biased region" description="Low complexity" evidence="2">
    <location>
        <begin position="1507"/>
        <end position="1524"/>
    </location>
</feature>
<feature type="region of interest" description="Disordered" evidence="2">
    <location>
        <begin position="1070"/>
        <end position="1096"/>
    </location>
</feature>
<feature type="compositionally biased region" description="Basic residues" evidence="2">
    <location>
        <begin position="339"/>
        <end position="350"/>
    </location>
</feature>
<dbReference type="Proteomes" id="UP001146793">
    <property type="component" value="Unassembled WGS sequence"/>
</dbReference>
<sequence length="1583" mass="187030">MLKVETLIPENPQKKIYQSPRNLYELYINCWYQQHINLGNKDFLFTKAQNSWKKNKFDKNYIFNYLNKNSNPEELKKLENKFPFKGKIVSNFFSCNSKEGLKNQRSTKKTTLIKKTKTNDQPKYTLITGVEIDRNLFVQTIPSRKFQKKSKLIEDFQVKKAEQSEDNGNNQNMDKDEKENENENSQAFRDDERDEEEIMISSKLEKMLNHFFPQLPKTTLRASLKDEQFLQLLSHVAEGWLEIVSLFVQYKEGLIRKRQSNSILHETLELTENELKKLKQLLGQFFANVQNENKKIFSALRTQCIEKLKFLPEILWQAKIRLRKRIYRQRAVEKERQKHSFNKKKKKKNQNPKYRIVVGRNKQTKEKNKKKKKNKKKIIKEIDYLESDLVNTHRITRSMNKKRRLNKIQKQKEVPIEKQEQEQEQEQEKEIEIEMRNENENEKEKEREREREREIEIEKEIEIKKAQQKEVKKENGIGVNLNLGLDLKTEIDNDYKIGVNEKNYNLLNSKKQIILNSFQYENKIKSNIINNILGMNNQKHKLKTNNKKKNNNGSHKNMNNNGDYLIKIRNDPFKNISKEKPIFFCFNKKNWRQTGLILLDKINLKDDCYPLKVDQLLKVKKEIQSRKILFLEDLINNLEFTNEQKYKISKLQIEFQLLNIFPIIIIRKGLKSLIIDLNGLINNLDMYQELLEFDFPTFQNFLSEIEEEINYNKLFTQMFVSKSTQDLFELIDLDQTLSNENGENNTNSNNSDKDFNSNGFIVGNPITNSLFDYSEWFDYINEDGLLEEKFPKKLSDFIQYVYSQSENYQLIYQQFITKNNVCSGNNKDTNNQIKNNNESSLKRHYNTEQNGNMTTKRPILSNKNEVCDDDNTNTEETGNNLIFFQESENKDDKEFKNVLLKNYKFFKFKLSQVKAIESSDSQFGLSSNYSYDESNYFSNDSIYFSNNNFGLQNSQQSDGLKIPDLNKYNSVESEDEDSIKNLINYSSDPMLCYAQTQIQYLLELSFMYNKECQVISTCELPILDQTFEKKINTKNKKKHKATEKKKNSSLKKLTFSIFNEINDDDNNTVLTNKYNNNNNNSGSGNNVGRSDRGSVSTRNNFKKMKIYSTLVMPLNLKEKPTYYFDNFERNHIKLINSGNVNIFNNSSQYDSDTIQSLTNHLSYSLQKNNLPIITIIVNSNEIQSHPRSFLSLIYFGRLWRDKKLDILNICCYPEDNEKLNAGQNVKSHFNQELDSKRIKALFQELKFNHESQEMINNNKINDNFAFDYEEDSNSNSNSGSYFNTYGNDENDNIDYNGAYDNGNNVDYDDNYSSHITELNVNEEIQNFSSKMENEIFKEKNWNFIPQNSNKKINKAYDDLNTVKAFLNLDSKYTTKKQYQELSNLKQEFQFLLNHSDRRYNLLSFIKCQDPNCEHCSNSPIRAINLLSKLKPFNYKIPQPSISQKIKKHYNSLLEIFDHVEKSKKFLNSEYFTAQYWLKKTEQDKINQVLNQDFIYDENHPSYYSIKSSSPQQPLSSSSSSSSSSLSSSFTPLFSEYSSPDNNDSQDHTQFNLNENTRKVSNNFRKRKFNQTNLKEFHSDFFYF</sequence>
<protein>
    <submittedName>
        <fullName evidence="3">Dual specificity protein kinase pyk3</fullName>
    </submittedName>
</protein>
<feature type="coiled-coil region" evidence="1">
    <location>
        <begin position="261"/>
        <end position="288"/>
    </location>
</feature>
<reference evidence="3" key="1">
    <citation type="submission" date="2022-08" db="EMBL/GenBank/DDBJ databases">
        <title>Novel sulphate-reducing endosymbionts in the free-living metamonad Anaeramoeba.</title>
        <authorList>
            <person name="Jerlstrom-Hultqvist J."/>
            <person name="Cepicka I."/>
            <person name="Gallot-Lavallee L."/>
            <person name="Salas-Leiva D."/>
            <person name="Curtis B.A."/>
            <person name="Zahonova K."/>
            <person name="Pipaliya S."/>
            <person name="Dacks J."/>
            <person name="Roger A.J."/>
        </authorList>
    </citation>
    <scope>NUCLEOTIDE SEQUENCE</scope>
    <source>
        <strain evidence="3">Busselton2</strain>
    </source>
</reference>
<feature type="region of interest" description="Disordered" evidence="2">
    <location>
        <begin position="158"/>
        <end position="195"/>
    </location>
</feature>
<keyword evidence="1" id="KW-0175">Coiled coil</keyword>
<evidence type="ECO:0000313" key="3">
    <source>
        <dbReference type="EMBL" id="KAJ3450433.1"/>
    </source>
</evidence>
<feature type="compositionally biased region" description="Basic and acidic residues" evidence="2">
    <location>
        <begin position="410"/>
        <end position="449"/>
    </location>
</feature>
<gene>
    <name evidence="3" type="ORF">M0812_06609</name>
</gene>
<accession>A0AAV8A9D0</accession>
<keyword evidence="3" id="KW-0808">Transferase</keyword>
<feature type="compositionally biased region" description="Basic residues" evidence="2">
    <location>
        <begin position="398"/>
        <end position="409"/>
    </location>
</feature>
<dbReference type="EMBL" id="JANTQA010000012">
    <property type="protein sequence ID" value="KAJ3450433.1"/>
    <property type="molecule type" value="Genomic_DNA"/>
</dbReference>
<organism evidence="3 4">
    <name type="scientific">Anaeramoeba flamelloides</name>
    <dbReference type="NCBI Taxonomy" id="1746091"/>
    <lineage>
        <taxon>Eukaryota</taxon>
        <taxon>Metamonada</taxon>
        <taxon>Anaeramoebidae</taxon>
        <taxon>Anaeramoeba</taxon>
    </lineage>
</organism>
<feature type="region of interest" description="Disordered" evidence="2">
    <location>
        <begin position="1505"/>
        <end position="1524"/>
    </location>
</feature>
<evidence type="ECO:0000313" key="4">
    <source>
        <dbReference type="Proteomes" id="UP001146793"/>
    </source>
</evidence>
<keyword evidence="3" id="KW-0418">Kinase</keyword>
<name>A0AAV8A9D0_9EUKA</name>
<dbReference type="GO" id="GO:0016301">
    <property type="term" value="F:kinase activity"/>
    <property type="evidence" value="ECO:0007669"/>
    <property type="project" value="UniProtKB-KW"/>
</dbReference>
<feature type="region of interest" description="Disordered" evidence="2">
    <location>
        <begin position="333"/>
        <end position="376"/>
    </location>
</feature>
<feature type="region of interest" description="Disordered" evidence="2">
    <location>
        <begin position="398"/>
        <end position="449"/>
    </location>
</feature>
<evidence type="ECO:0000256" key="1">
    <source>
        <dbReference type="SAM" id="Coils"/>
    </source>
</evidence>
<feature type="compositionally biased region" description="Low complexity" evidence="2">
    <location>
        <begin position="1070"/>
        <end position="1087"/>
    </location>
</feature>
<evidence type="ECO:0000256" key="2">
    <source>
        <dbReference type="SAM" id="MobiDB-lite"/>
    </source>
</evidence>
<comment type="caution">
    <text evidence="3">The sequence shown here is derived from an EMBL/GenBank/DDBJ whole genome shotgun (WGS) entry which is preliminary data.</text>
</comment>
<feature type="compositionally biased region" description="Basic residues" evidence="2">
    <location>
        <begin position="367"/>
        <end position="376"/>
    </location>
</feature>